<dbReference type="InterPro" id="IPR011250">
    <property type="entry name" value="OMP/PagP_B-barrel"/>
</dbReference>
<name>A0ABY7LI28_9GAMM</name>
<reference evidence="4" key="1">
    <citation type="submission" date="2022-09" db="EMBL/GenBank/DDBJ databases">
        <authorList>
            <person name="Li Z.-J."/>
        </authorList>
    </citation>
    <scope>NUCLEOTIDE SEQUENCE</scope>
    <source>
        <strain evidence="4">TGB10</strain>
    </source>
</reference>
<dbReference type="Gene3D" id="2.40.160.20">
    <property type="match status" value="1"/>
</dbReference>
<feature type="domain" description="Outer membrane protein beta-barrel" evidence="3">
    <location>
        <begin position="23"/>
        <end position="207"/>
    </location>
</feature>
<evidence type="ECO:0000313" key="4">
    <source>
        <dbReference type="EMBL" id="WBA15135.1"/>
    </source>
</evidence>
<dbReference type="EMBL" id="CP114584">
    <property type="protein sequence ID" value="WBA15135.1"/>
    <property type="molecule type" value="Genomic_DNA"/>
</dbReference>
<organism evidence="4 5">
    <name type="scientific">Salinivibrio proteolyticus</name>
    <dbReference type="NCBI Taxonomy" id="334715"/>
    <lineage>
        <taxon>Bacteria</taxon>
        <taxon>Pseudomonadati</taxon>
        <taxon>Pseudomonadota</taxon>
        <taxon>Gammaproteobacteria</taxon>
        <taxon>Vibrionales</taxon>
        <taxon>Vibrionaceae</taxon>
        <taxon>Salinivibrio</taxon>
    </lineage>
</organism>
<proteinExistence type="predicted"/>
<evidence type="ECO:0000259" key="3">
    <source>
        <dbReference type="Pfam" id="PF13505"/>
    </source>
</evidence>
<dbReference type="SUPFAM" id="SSF56925">
    <property type="entry name" value="OMPA-like"/>
    <property type="match status" value="1"/>
</dbReference>
<keyword evidence="1" id="KW-0732">Signal</keyword>
<keyword evidence="5" id="KW-1185">Reference proteome</keyword>
<evidence type="ECO:0000256" key="2">
    <source>
        <dbReference type="SAM" id="Phobius"/>
    </source>
</evidence>
<keyword evidence="2" id="KW-0812">Transmembrane</keyword>
<gene>
    <name evidence="4" type="ORF">N7E60_02140</name>
</gene>
<dbReference type="RefSeq" id="WP_269597995.1">
    <property type="nucleotide sequence ID" value="NZ_CP114584.1"/>
</dbReference>
<sequence>MKTIPYIALIAALYVTPTFANLLYLGAELGHIRYGSETSGPVTEQLADDIDDGAMATLKVGSYFGPNLRVYGFLQRNGESEVSYRELSATGSQFTLSRDGYQYGVGSDYLFHFTPASYISVGGRVGYYYNTLDVSARASGQTLTSQIDTDGIAAGLSTSIGHHFTDHISLELGYRYEKLEKDDNVLLGQRITFEDTHQAFLGFNYTF</sequence>
<dbReference type="Proteomes" id="UP001164676">
    <property type="component" value="Chromosome"/>
</dbReference>
<dbReference type="InterPro" id="IPR027385">
    <property type="entry name" value="Beta-barrel_OMP"/>
</dbReference>
<accession>A0ABY7LI28</accession>
<dbReference type="Pfam" id="PF13505">
    <property type="entry name" value="OMP_b-brl"/>
    <property type="match status" value="1"/>
</dbReference>
<feature type="transmembrane region" description="Helical" evidence="2">
    <location>
        <begin position="6"/>
        <end position="25"/>
    </location>
</feature>
<evidence type="ECO:0000256" key="1">
    <source>
        <dbReference type="ARBA" id="ARBA00022729"/>
    </source>
</evidence>
<evidence type="ECO:0000313" key="5">
    <source>
        <dbReference type="Proteomes" id="UP001164676"/>
    </source>
</evidence>
<protein>
    <submittedName>
        <fullName evidence="4">Outer membrane beta-barrel protein</fullName>
    </submittedName>
</protein>
<keyword evidence="2" id="KW-0472">Membrane</keyword>
<keyword evidence="2" id="KW-1133">Transmembrane helix</keyword>